<feature type="chain" id="PRO_5043992784" evidence="1">
    <location>
        <begin position="20"/>
        <end position="253"/>
    </location>
</feature>
<dbReference type="InterPro" id="IPR032620">
    <property type="entry name" value="DUF4882"/>
</dbReference>
<accession>A0AAW8JLK2</accession>
<evidence type="ECO:0000256" key="1">
    <source>
        <dbReference type="SAM" id="SignalP"/>
    </source>
</evidence>
<dbReference type="Proteomes" id="UP001243195">
    <property type="component" value="Unassembled WGS sequence"/>
</dbReference>
<evidence type="ECO:0000313" key="3">
    <source>
        <dbReference type="Proteomes" id="UP001243195"/>
    </source>
</evidence>
<sequence>MKKILLGLGLALVSFTSWSACDYNFDATQADIQSQGSERFTSVNGSEVSYNTTLANKVYVAMSKSIFNTILSNPDSTTAYNSLTGDKILNTSGIQAFEFKIKVPEIKNNTTMLNIFPIMAGGKMANGENMNIMISYQKLGSTNSFYVNTAFAKNIGQVIQLPVQNTADGYQRIGIYLNQNSNQLGVIFNGVNKGYIDTYPSKLKNIFYSIGSNYTNMTATDVGKEIRIKLLLDSVDLLKMYPTGTTDICGNMI</sequence>
<proteinExistence type="predicted"/>
<dbReference type="Pfam" id="PF16223">
    <property type="entry name" value="DUF4882"/>
    <property type="match status" value="1"/>
</dbReference>
<feature type="signal peptide" evidence="1">
    <location>
        <begin position="1"/>
        <end position="19"/>
    </location>
</feature>
<dbReference type="AlphaFoldDB" id="A0AAW8JLK2"/>
<evidence type="ECO:0000313" key="2">
    <source>
        <dbReference type="EMBL" id="MDQ9072267.1"/>
    </source>
</evidence>
<keyword evidence="1" id="KW-0732">Signal</keyword>
<dbReference type="PROSITE" id="PS51257">
    <property type="entry name" value="PROKAR_LIPOPROTEIN"/>
    <property type="match status" value="1"/>
</dbReference>
<organism evidence="2 3">
    <name type="scientific">Acinetobacter gerneri</name>
    <dbReference type="NCBI Taxonomy" id="202952"/>
    <lineage>
        <taxon>Bacteria</taxon>
        <taxon>Pseudomonadati</taxon>
        <taxon>Pseudomonadota</taxon>
        <taxon>Gammaproteobacteria</taxon>
        <taxon>Moraxellales</taxon>
        <taxon>Moraxellaceae</taxon>
        <taxon>Acinetobacter</taxon>
    </lineage>
</organism>
<reference evidence="2" key="1">
    <citation type="submission" date="2023-08" db="EMBL/GenBank/DDBJ databases">
        <title>Emergence of clinically-relevant ST2 carbapenem-resistant Acinetobacter baumannii strains in hospital sewages in Zhejiang, East of China.</title>
        <authorList>
            <person name="Kaichao C."/>
            <person name="Zhang R."/>
        </authorList>
    </citation>
    <scope>NUCLEOTIDE SEQUENCE</scope>
    <source>
        <strain evidence="2">M-SY-60</strain>
    </source>
</reference>
<comment type="caution">
    <text evidence="2">The sequence shown here is derived from an EMBL/GenBank/DDBJ whole genome shotgun (WGS) entry which is preliminary data.</text>
</comment>
<name>A0AAW8JLK2_9GAMM</name>
<dbReference type="EMBL" id="JAVIDA010000017">
    <property type="protein sequence ID" value="MDQ9072267.1"/>
    <property type="molecule type" value="Genomic_DNA"/>
</dbReference>
<gene>
    <name evidence="2" type="ORF">RFH51_12440</name>
</gene>
<protein>
    <submittedName>
        <fullName evidence="2">DUF4882 family protein</fullName>
    </submittedName>
</protein>
<dbReference type="RefSeq" id="WP_308956695.1">
    <property type="nucleotide sequence ID" value="NZ_JASVDU010000015.1"/>
</dbReference>